<evidence type="ECO:0000256" key="18">
    <source>
        <dbReference type="PIRSR" id="PIRSR000732-1"/>
    </source>
</evidence>
<feature type="region of interest" description="Disordered" evidence="21">
    <location>
        <begin position="1"/>
        <end position="69"/>
    </location>
</feature>
<dbReference type="SUPFAM" id="SSF51621">
    <property type="entry name" value="Phosphoenolpyruvate/pyruvate domain"/>
    <property type="match status" value="1"/>
</dbReference>
<dbReference type="PANTHER" id="PTHR46244:SF3">
    <property type="entry name" value="PHOSPHOENOLPYRUVATE-PROTEIN PHOSPHOTRANSFERASE"/>
    <property type="match status" value="1"/>
</dbReference>
<dbReference type="Pfam" id="PF05524">
    <property type="entry name" value="PEP-utilisers_N"/>
    <property type="match status" value="1"/>
</dbReference>
<dbReference type="InterPro" id="IPR000121">
    <property type="entry name" value="PEP_util_C"/>
</dbReference>
<dbReference type="SUPFAM" id="SSF52009">
    <property type="entry name" value="Phosphohistidine domain"/>
    <property type="match status" value="1"/>
</dbReference>
<reference evidence="25 26" key="1">
    <citation type="submission" date="2020-04" db="EMBL/GenBank/DDBJ databases">
        <title>MicrobeNet Type strains.</title>
        <authorList>
            <person name="Nicholson A.C."/>
        </authorList>
    </citation>
    <scope>NUCLEOTIDE SEQUENCE [LARGE SCALE GENOMIC DNA]</scope>
    <source>
        <strain evidence="25 26">ATCC BAA-789</strain>
    </source>
</reference>
<dbReference type="NCBIfam" id="TIGR01417">
    <property type="entry name" value="PTS_I_fam"/>
    <property type="match status" value="1"/>
</dbReference>
<feature type="binding site" evidence="19">
    <location>
        <position position="391"/>
    </location>
    <ligand>
        <name>phosphoenolpyruvate</name>
        <dbReference type="ChEBI" id="CHEBI:58702"/>
    </ligand>
</feature>
<dbReference type="PANTHER" id="PTHR46244">
    <property type="entry name" value="PHOSPHOENOLPYRUVATE-PROTEIN PHOSPHOTRANSFERASE"/>
    <property type="match status" value="1"/>
</dbReference>
<evidence type="ECO:0000256" key="1">
    <source>
        <dbReference type="ARBA" id="ARBA00000683"/>
    </source>
</evidence>
<evidence type="ECO:0000256" key="3">
    <source>
        <dbReference type="ARBA" id="ARBA00002728"/>
    </source>
</evidence>
<evidence type="ECO:0000256" key="8">
    <source>
        <dbReference type="ARBA" id="ARBA00022448"/>
    </source>
</evidence>
<evidence type="ECO:0000313" key="25">
    <source>
        <dbReference type="EMBL" id="NKX91885.1"/>
    </source>
</evidence>
<evidence type="ECO:0000259" key="23">
    <source>
        <dbReference type="Pfam" id="PF02896"/>
    </source>
</evidence>
<evidence type="ECO:0000256" key="19">
    <source>
        <dbReference type="PIRSR" id="PIRSR000732-2"/>
    </source>
</evidence>
<accession>A0A9X5F9A4</accession>
<evidence type="ECO:0000256" key="21">
    <source>
        <dbReference type="SAM" id="MobiDB-lite"/>
    </source>
</evidence>
<dbReference type="Gene3D" id="1.10.274.10">
    <property type="entry name" value="PtsI, HPr-binding domain"/>
    <property type="match status" value="1"/>
</dbReference>
<evidence type="ECO:0000256" key="6">
    <source>
        <dbReference type="ARBA" id="ARBA00012232"/>
    </source>
</evidence>
<dbReference type="InterPro" id="IPR008731">
    <property type="entry name" value="PTS_EIN"/>
</dbReference>
<name>A0A9X5F9A4_9MICO</name>
<keyword evidence="10 17" id="KW-0762">Sugar transport</keyword>
<dbReference type="EMBL" id="JAAXOW010000001">
    <property type="protein sequence ID" value="NKX91885.1"/>
    <property type="molecule type" value="Genomic_DNA"/>
</dbReference>
<dbReference type="GO" id="GO:0046872">
    <property type="term" value="F:metal ion binding"/>
    <property type="evidence" value="ECO:0007669"/>
    <property type="project" value="UniProtKB-KW"/>
</dbReference>
<feature type="binding site" evidence="19">
    <location>
        <begin position="503"/>
        <end position="504"/>
    </location>
    <ligand>
        <name>phosphoenolpyruvate</name>
        <dbReference type="ChEBI" id="CHEBI:58702"/>
    </ligand>
</feature>
<feature type="binding site" evidence="20">
    <location>
        <position position="480"/>
    </location>
    <ligand>
        <name>Mg(2+)</name>
        <dbReference type="ChEBI" id="CHEBI:18420"/>
    </ligand>
</feature>
<comment type="caution">
    <text evidence="25">The sequence shown here is derived from an EMBL/GenBank/DDBJ whole genome shotgun (WGS) entry which is preliminary data.</text>
</comment>
<evidence type="ECO:0000256" key="15">
    <source>
        <dbReference type="ARBA" id="ARBA00022842"/>
    </source>
</evidence>
<dbReference type="InterPro" id="IPR040442">
    <property type="entry name" value="Pyrv_kinase-like_dom_sf"/>
</dbReference>
<evidence type="ECO:0000259" key="22">
    <source>
        <dbReference type="Pfam" id="PF00391"/>
    </source>
</evidence>
<evidence type="ECO:0000256" key="11">
    <source>
        <dbReference type="ARBA" id="ARBA00022679"/>
    </source>
</evidence>
<proteinExistence type="inferred from homology"/>
<feature type="domain" description="PEP-utilising enzyme mobile" evidence="22">
    <location>
        <begin position="222"/>
        <end position="292"/>
    </location>
</feature>
<comment type="function">
    <text evidence="3 17">General (non sugar-specific) component of the phosphoenolpyruvate-dependent sugar phosphotransferase system (sugar PTS). This major carbohydrate active-transport system catalyzes the phosphorylation of incoming sugar substrates concomitantly with their translocation across the cell membrane. Enzyme I transfers the phosphoryl group from phosphoenolpyruvate (PEP) to the phosphoryl carrier protein (HPr).</text>
</comment>
<dbReference type="InterPro" id="IPR036637">
    <property type="entry name" value="Phosphohistidine_dom_sf"/>
</dbReference>
<dbReference type="Gene3D" id="3.20.20.60">
    <property type="entry name" value="Phosphoenolpyruvate-binding domains"/>
    <property type="match status" value="1"/>
</dbReference>
<keyword evidence="11 17" id="KW-0808">Transferase</keyword>
<dbReference type="InterPro" id="IPR006318">
    <property type="entry name" value="PTS_EI-like"/>
</dbReference>
<evidence type="ECO:0000256" key="12">
    <source>
        <dbReference type="ARBA" id="ARBA00022683"/>
    </source>
</evidence>
<dbReference type="Gene3D" id="3.50.30.10">
    <property type="entry name" value="Phosphohistidine domain"/>
    <property type="match status" value="1"/>
</dbReference>
<dbReference type="PIRSF" id="PIRSF000732">
    <property type="entry name" value="PTS_enzyme_I"/>
    <property type="match status" value="1"/>
</dbReference>
<feature type="domain" description="Phosphotransferase system enzyme I N-terminal" evidence="24">
    <location>
        <begin position="73"/>
        <end position="193"/>
    </location>
</feature>
<dbReference type="InterPro" id="IPR015813">
    <property type="entry name" value="Pyrv/PenolPyrv_kinase-like_dom"/>
</dbReference>
<dbReference type="GO" id="GO:0016301">
    <property type="term" value="F:kinase activity"/>
    <property type="evidence" value="ECO:0007669"/>
    <property type="project" value="UniProtKB-KW"/>
</dbReference>
<evidence type="ECO:0000256" key="5">
    <source>
        <dbReference type="ARBA" id="ARBA00007837"/>
    </source>
</evidence>
<dbReference type="PRINTS" id="PR01736">
    <property type="entry name" value="PHPHTRNFRASE"/>
</dbReference>
<dbReference type="SUPFAM" id="SSF47831">
    <property type="entry name" value="Enzyme I of the PEP:sugar phosphotransferase system HPr-binding (sub)domain"/>
    <property type="match status" value="1"/>
</dbReference>
<evidence type="ECO:0000256" key="9">
    <source>
        <dbReference type="ARBA" id="ARBA00022490"/>
    </source>
</evidence>
<dbReference type="Proteomes" id="UP000774283">
    <property type="component" value="Unassembled WGS sequence"/>
</dbReference>
<comment type="catalytic activity">
    <reaction evidence="1 17">
        <text>L-histidyl-[protein] + phosphoenolpyruvate = N(pros)-phospho-L-histidyl-[protein] + pyruvate</text>
        <dbReference type="Rhea" id="RHEA:23880"/>
        <dbReference type="Rhea" id="RHEA-COMP:9745"/>
        <dbReference type="Rhea" id="RHEA-COMP:9746"/>
        <dbReference type="ChEBI" id="CHEBI:15361"/>
        <dbReference type="ChEBI" id="CHEBI:29979"/>
        <dbReference type="ChEBI" id="CHEBI:58702"/>
        <dbReference type="ChEBI" id="CHEBI:64837"/>
        <dbReference type="EC" id="2.7.3.9"/>
    </reaction>
</comment>
<sequence>MLRAGLRAGAHTPSLRRVPQPGCRQRPGHQHAAARLAQRRRGETLRTVTPPRRPANEGNGGTVNPAPEQRTITGIGVSRGIVSGPVVHLPEPIAQPPAGLRLSPSDDAVAAAARIPEAVAVVVAQLEAAASHATGDAADVLVATAAIAADPTLSADAHRRVVEEHLVPELAVWEAADAVAAQLEALGGYLAERASDVHDVRDRVVAQLTGRQAPGVPDRLEPFVLVAADLAPSTTATLDPERILAIVTDGAGPTSHTAIVANARGIPAIVGAAGASAVLEEGATVLVNGASGVVVLHPTQEQIEAAGKLAAIDRTFDGTGRTSDGHRVQLLANIGNPEDAEAAARVGAEGVGLFRSEFCFLGRETPPSVEEQVEQYRRVLSRFPGRKVVLRTLDSGADKPLLFLTSPDEENPALGVRGLRAAATWPGLLDDQLEAIAQAAAAEEAEVWVMAPMVSTVDETEDFVAACTRHGLPTAGVMIEVPSAALLAGPILARASFASIGTNDLTQYTMAADRLLGSLAALSNPWQPAVLQLIAATCRAGAQQDRPVGVCGEAASHASLAAVLVGLGVSSLSMTPRAIPDIATALGAVTLEECREVARLALDAETAEAARTAVRARLPQLAELGL</sequence>
<feature type="binding site" evidence="19">
    <location>
        <position position="355"/>
    </location>
    <ligand>
        <name>phosphoenolpyruvate</name>
        <dbReference type="ChEBI" id="CHEBI:58702"/>
    </ligand>
</feature>
<dbReference type="AlphaFoldDB" id="A0A9X5F9A4"/>
<feature type="binding site" evidence="19">
    <location>
        <position position="514"/>
    </location>
    <ligand>
        <name>phosphoenolpyruvate</name>
        <dbReference type="ChEBI" id="CHEBI:58702"/>
    </ligand>
</feature>
<evidence type="ECO:0000256" key="17">
    <source>
        <dbReference type="PIRNR" id="PIRNR000732"/>
    </source>
</evidence>
<evidence type="ECO:0000256" key="20">
    <source>
        <dbReference type="PIRSR" id="PIRSR000732-3"/>
    </source>
</evidence>
<protein>
    <recommendedName>
        <fullName evidence="7 17">Phosphoenolpyruvate-protein phosphotransferase</fullName>
        <ecNumber evidence="6 17">2.7.3.9</ecNumber>
    </recommendedName>
    <alternativeName>
        <fullName evidence="16 17">Phosphotransferase system, enzyme I</fullName>
    </alternativeName>
</protein>
<evidence type="ECO:0000313" key="26">
    <source>
        <dbReference type="Proteomes" id="UP000774283"/>
    </source>
</evidence>
<dbReference type="InterPro" id="IPR008279">
    <property type="entry name" value="PEP-util_enz_mobile_dom"/>
</dbReference>
<dbReference type="GO" id="GO:0008965">
    <property type="term" value="F:phosphoenolpyruvate-protein phosphotransferase activity"/>
    <property type="evidence" value="ECO:0007669"/>
    <property type="project" value="UniProtKB-EC"/>
</dbReference>
<dbReference type="InterPro" id="IPR024692">
    <property type="entry name" value="PTS_EI"/>
</dbReference>
<dbReference type="InterPro" id="IPR036618">
    <property type="entry name" value="PtsI_HPr-bd_sf"/>
</dbReference>
<keyword evidence="8 17" id="KW-0813">Transport</keyword>
<feature type="binding site" evidence="20">
    <location>
        <position position="504"/>
    </location>
    <ligand>
        <name>Mg(2+)</name>
        <dbReference type="ChEBI" id="CHEBI:18420"/>
    </ligand>
</feature>
<dbReference type="GO" id="GO:0009401">
    <property type="term" value="P:phosphoenolpyruvate-dependent sugar phosphotransferase system"/>
    <property type="evidence" value="ECO:0007669"/>
    <property type="project" value="UniProtKB-KW"/>
</dbReference>
<comment type="similarity">
    <text evidence="5 17">Belongs to the PEP-utilizing enzyme family.</text>
</comment>
<evidence type="ECO:0000256" key="4">
    <source>
        <dbReference type="ARBA" id="ARBA00004496"/>
    </source>
</evidence>
<keyword evidence="9 17" id="KW-0963">Cytoplasm</keyword>
<dbReference type="Pfam" id="PF00391">
    <property type="entry name" value="PEP-utilizers"/>
    <property type="match status" value="1"/>
</dbReference>
<evidence type="ECO:0000256" key="16">
    <source>
        <dbReference type="ARBA" id="ARBA00033235"/>
    </source>
</evidence>
<keyword evidence="12 17" id="KW-0598">Phosphotransferase system</keyword>
<dbReference type="EC" id="2.7.3.9" evidence="6 17"/>
<dbReference type="GO" id="GO:0005737">
    <property type="term" value="C:cytoplasm"/>
    <property type="evidence" value="ECO:0007669"/>
    <property type="project" value="UniProtKB-SubCell"/>
</dbReference>
<comment type="subcellular location">
    <subcellularLocation>
        <location evidence="4 17">Cytoplasm</location>
    </subcellularLocation>
</comment>
<evidence type="ECO:0000256" key="13">
    <source>
        <dbReference type="ARBA" id="ARBA00022723"/>
    </source>
</evidence>
<keyword evidence="26" id="KW-1185">Reference proteome</keyword>
<keyword evidence="14 17" id="KW-0418">Kinase</keyword>
<organism evidence="25 26">
    <name type="scientific">Sanguibacter hominis ATCC BAA-789</name>
    <dbReference type="NCBI Taxonomy" id="1312740"/>
    <lineage>
        <taxon>Bacteria</taxon>
        <taxon>Bacillati</taxon>
        <taxon>Actinomycetota</taxon>
        <taxon>Actinomycetes</taxon>
        <taxon>Micrococcales</taxon>
        <taxon>Sanguibacteraceae</taxon>
        <taxon>Sanguibacter</taxon>
    </lineage>
</organism>
<dbReference type="InterPro" id="IPR050499">
    <property type="entry name" value="PEP-utilizing_PTS_enzyme"/>
</dbReference>
<evidence type="ECO:0000256" key="10">
    <source>
        <dbReference type="ARBA" id="ARBA00022597"/>
    </source>
</evidence>
<evidence type="ECO:0000256" key="7">
    <source>
        <dbReference type="ARBA" id="ARBA00016544"/>
    </source>
</evidence>
<evidence type="ECO:0000259" key="24">
    <source>
        <dbReference type="Pfam" id="PF05524"/>
    </source>
</evidence>
<evidence type="ECO:0000256" key="2">
    <source>
        <dbReference type="ARBA" id="ARBA00001946"/>
    </source>
</evidence>
<comment type="cofactor">
    <cofactor evidence="2 17 20">
        <name>Mg(2+)</name>
        <dbReference type="ChEBI" id="CHEBI:18420"/>
    </cofactor>
</comment>
<dbReference type="Pfam" id="PF02896">
    <property type="entry name" value="PEP-utilizers_C"/>
    <property type="match status" value="1"/>
</dbReference>
<keyword evidence="13 17" id="KW-0479">Metal-binding</keyword>
<gene>
    <name evidence="25" type="primary">ptsP</name>
    <name evidence="25" type="ORF">HF995_01110</name>
</gene>
<feature type="active site" description="Proton donor" evidence="18">
    <location>
        <position position="551"/>
    </location>
</feature>
<feature type="domain" description="PEP-utilising enzyme C-terminal" evidence="23">
    <location>
        <begin position="321"/>
        <end position="585"/>
    </location>
</feature>
<evidence type="ECO:0000256" key="14">
    <source>
        <dbReference type="ARBA" id="ARBA00022777"/>
    </source>
</evidence>
<feature type="active site" description="Tele-phosphohistidine intermediate" evidence="18">
    <location>
        <position position="256"/>
    </location>
</feature>
<keyword evidence="15 17" id="KW-0460">Magnesium</keyword>